<organism evidence="3 4">
    <name type="scientific">Rhodococcus jostii</name>
    <dbReference type="NCBI Taxonomy" id="132919"/>
    <lineage>
        <taxon>Bacteria</taxon>
        <taxon>Bacillati</taxon>
        <taxon>Actinomycetota</taxon>
        <taxon>Actinomycetes</taxon>
        <taxon>Mycobacteriales</taxon>
        <taxon>Nocardiaceae</taxon>
        <taxon>Rhodococcus</taxon>
    </lineage>
</organism>
<dbReference type="Gene3D" id="3.40.50.10540">
    <property type="entry name" value="Crotonobetainyl-coa:carnitine coa-transferase, domain 1"/>
    <property type="match status" value="1"/>
</dbReference>
<gene>
    <name evidence="3" type="ORF">SAMN04490220_0249</name>
</gene>
<dbReference type="RefSeq" id="WP_083400255.1">
    <property type="nucleotide sequence ID" value="NZ_JBHLVE010000030.1"/>
</dbReference>
<evidence type="ECO:0000256" key="2">
    <source>
        <dbReference type="SAM" id="MobiDB-lite"/>
    </source>
</evidence>
<dbReference type="PANTHER" id="PTHR48207:SF3">
    <property type="entry name" value="SUCCINATE--HYDROXYMETHYLGLUTARATE COA-TRANSFERASE"/>
    <property type="match status" value="1"/>
</dbReference>
<protein>
    <submittedName>
        <fullName evidence="3">Crotonobetainyl-CoA:carnitine CoA-transferase CaiB</fullName>
    </submittedName>
</protein>
<feature type="region of interest" description="Disordered" evidence="2">
    <location>
        <begin position="49"/>
        <end position="69"/>
    </location>
</feature>
<dbReference type="InterPro" id="IPR003673">
    <property type="entry name" value="CoA-Trfase_fam_III"/>
</dbReference>
<accession>A0A1H4IPH5</accession>
<dbReference type="Gene3D" id="3.30.1540.10">
    <property type="entry name" value="formyl-coa transferase, domain 3"/>
    <property type="match status" value="1"/>
</dbReference>
<dbReference type="InterPro" id="IPR050483">
    <property type="entry name" value="CoA-transferase_III_domain"/>
</dbReference>
<dbReference type="SUPFAM" id="SSF89796">
    <property type="entry name" value="CoA-transferase family III (CaiB/BaiF)"/>
    <property type="match status" value="1"/>
</dbReference>
<keyword evidence="1 3" id="KW-0808">Transferase</keyword>
<evidence type="ECO:0000256" key="1">
    <source>
        <dbReference type="ARBA" id="ARBA00022679"/>
    </source>
</evidence>
<dbReference type="InterPro" id="IPR044855">
    <property type="entry name" value="CoA-Trfase_III_dom3_sf"/>
</dbReference>
<dbReference type="AlphaFoldDB" id="A0A1H4IPH5"/>
<reference evidence="4" key="1">
    <citation type="submission" date="2016-10" db="EMBL/GenBank/DDBJ databases">
        <authorList>
            <person name="Varghese N."/>
        </authorList>
    </citation>
    <scope>NUCLEOTIDE SEQUENCE [LARGE SCALE GENOMIC DNA]</scope>
    <source>
        <strain evidence="4">DSM 44719</strain>
    </source>
</reference>
<evidence type="ECO:0000313" key="3">
    <source>
        <dbReference type="EMBL" id="SEB35198.1"/>
    </source>
</evidence>
<dbReference type="EMBL" id="FNTL01000002">
    <property type="protein sequence ID" value="SEB35198.1"/>
    <property type="molecule type" value="Genomic_DNA"/>
</dbReference>
<dbReference type="GO" id="GO:0008410">
    <property type="term" value="F:CoA-transferase activity"/>
    <property type="evidence" value="ECO:0007669"/>
    <property type="project" value="TreeGrafter"/>
</dbReference>
<proteinExistence type="predicted"/>
<sequence>MSMNSSRSSESGPLAGVRVVDMTIWMAGSVASMLLADLGADVVKVESASGDPARRHVAPTAGQATKGERAGTSLSFSACNRNKRSIVLDLGQGDDRAILDGLLDAADVFVTNLSGPTLRKLGVGEDDLRSRFPRLIYARAAGLGVKGPRADDLAQDMTGMAYAGMLFTMSPEPGEPFAPPGAMNDVLTGTMLSFGIVSALAQRSKTGEGSTVTGSLLQTALWTQMLLVGSAANTDGASTNGRPRRHPRNAALNQYRANDGKWIAIAAINSQAWPTFIEAAGLEHIRDDTRFATYDQAIANAAELRTVLDGHFATESADYWLDRLRVGGVWCGPVNTIHDVLSDEHVLTEGYLSTLSDGSRTVTMPFSLDGYTVPQKAGPELDADHASILDDWQVNSRR</sequence>
<dbReference type="Proteomes" id="UP000183407">
    <property type="component" value="Unassembled WGS sequence"/>
</dbReference>
<dbReference type="OrthoDB" id="9797653at2"/>
<dbReference type="Pfam" id="PF02515">
    <property type="entry name" value="CoA_transf_3"/>
    <property type="match status" value="1"/>
</dbReference>
<evidence type="ECO:0000313" key="4">
    <source>
        <dbReference type="Proteomes" id="UP000183407"/>
    </source>
</evidence>
<name>A0A1H4IPH5_RHOJO</name>
<dbReference type="PANTHER" id="PTHR48207">
    <property type="entry name" value="SUCCINATE--HYDROXYMETHYLGLUTARATE COA-TRANSFERASE"/>
    <property type="match status" value="1"/>
</dbReference>
<dbReference type="InterPro" id="IPR023606">
    <property type="entry name" value="CoA-Trfase_III_dom_1_sf"/>
</dbReference>